<dbReference type="Proteomes" id="UP000326757">
    <property type="component" value="Unassembled WGS sequence"/>
</dbReference>
<dbReference type="EMBL" id="VIGI01000010">
    <property type="protein sequence ID" value="KAB8295091.1"/>
    <property type="molecule type" value="Genomic_DNA"/>
</dbReference>
<keyword evidence="2" id="KW-1185">Reference proteome</keyword>
<protein>
    <submittedName>
        <fullName evidence="1">Uncharacterized protein</fullName>
    </submittedName>
</protein>
<proteinExistence type="predicted"/>
<evidence type="ECO:0000313" key="2">
    <source>
        <dbReference type="Proteomes" id="UP000326757"/>
    </source>
</evidence>
<accession>A0A5N6JZY6</accession>
<dbReference type="AlphaFoldDB" id="A0A5N6JZY6"/>
<name>A0A5N6JZY6_MONLA</name>
<reference evidence="1 2" key="1">
    <citation type="submission" date="2019-06" db="EMBL/GenBank/DDBJ databases">
        <title>Genome Sequence of the Brown Rot Fungal Pathogen Monilinia laxa.</title>
        <authorList>
            <person name="De Miccolis Angelini R.M."/>
            <person name="Landi L."/>
            <person name="Abate D."/>
            <person name="Pollastro S."/>
            <person name="Romanazzi G."/>
            <person name="Faretra F."/>
        </authorList>
    </citation>
    <scope>NUCLEOTIDE SEQUENCE [LARGE SCALE GENOMIC DNA]</scope>
    <source>
        <strain evidence="1 2">Mlax316</strain>
    </source>
</reference>
<sequence>MSKDDGSFYGLHLRVRHDTRTRTRRHRHDKLIQGDGIQLTRGNFWLGTLANGGGDSGLYLRLVGMGRMEIPAFMLLAHAIRYGRAALKDACRTITTGQPGFPWMVYT</sequence>
<gene>
    <name evidence="1" type="ORF">EYC80_007029</name>
</gene>
<comment type="caution">
    <text evidence="1">The sequence shown here is derived from an EMBL/GenBank/DDBJ whole genome shotgun (WGS) entry which is preliminary data.</text>
</comment>
<evidence type="ECO:0000313" key="1">
    <source>
        <dbReference type="EMBL" id="KAB8295091.1"/>
    </source>
</evidence>
<organism evidence="1 2">
    <name type="scientific">Monilinia laxa</name>
    <name type="common">Brown rot fungus</name>
    <name type="synonym">Sclerotinia laxa</name>
    <dbReference type="NCBI Taxonomy" id="61186"/>
    <lineage>
        <taxon>Eukaryota</taxon>
        <taxon>Fungi</taxon>
        <taxon>Dikarya</taxon>
        <taxon>Ascomycota</taxon>
        <taxon>Pezizomycotina</taxon>
        <taxon>Leotiomycetes</taxon>
        <taxon>Helotiales</taxon>
        <taxon>Sclerotiniaceae</taxon>
        <taxon>Monilinia</taxon>
    </lineage>
</organism>